<keyword evidence="2" id="KW-0378">Hydrolase</keyword>
<dbReference type="PANTHER" id="PTHR21660">
    <property type="entry name" value="THIOESTERASE SUPERFAMILY MEMBER-RELATED"/>
    <property type="match status" value="1"/>
</dbReference>
<name>A0A429X8U1_SIMTE</name>
<feature type="domain" description="Thioesterase" evidence="3">
    <location>
        <begin position="55"/>
        <end position="128"/>
    </location>
</feature>
<dbReference type="InterPro" id="IPR006683">
    <property type="entry name" value="Thioestr_dom"/>
</dbReference>
<protein>
    <submittedName>
        <fullName evidence="4">PaaI family thioesterase</fullName>
    </submittedName>
</protein>
<dbReference type="Gene3D" id="3.10.129.10">
    <property type="entry name" value="Hotdog Thioesterase"/>
    <property type="match status" value="1"/>
</dbReference>
<dbReference type="Pfam" id="PF03061">
    <property type="entry name" value="4HBT"/>
    <property type="match status" value="1"/>
</dbReference>
<dbReference type="InterPro" id="IPR029069">
    <property type="entry name" value="HotDog_dom_sf"/>
</dbReference>
<organism evidence="4 5">
    <name type="scientific">Siminovitchia terrae</name>
    <name type="common">Bacillus terrae</name>
    <dbReference type="NCBI Taxonomy" id="1914933"/>
    <lineage>
        <taxon>Bacteria</taxon>
        <taxon>Bacillati</taxon>
        <taxon>Bacillota</taxon>
        <taxon>Bacilli</taxon>
        <taxon>Bacillales</taxon>
        <taxon>Bacillaceae</taxon>
        <taxon>Siminovitchia</taxon>
    </lineage>
</organism>
<dbReference type="SUPFAM" id="SSF54637">
    <property type="entry name" value="Thioesterase/thiol ester dehydrase-isomerase"/>
    <property type="match status" value="1"/>
</dbReference>
<dbReference type="PANTHER" id="PTHR21660:SF1">
    <property type="entry name" value="ACYL-COENZYME A THIOESTERASE 13"/>
    <property type="match status" value="1"/>
</dbReference>
<dbReference type="OrthoDB" id="2735402at2"/>
<evidence type="ECO:0000259" key="3">
    <source>
        <dbReference type="Pfam" id="PF03061"/>
    </source>
</evidence>
<dbReference type="Proteomes" id="UP000287296">
    <property type="component" value="Unassembled WGS sequence"/>
</dbReference>
<reference evidence="4 5" key="1">
    <citation type="submission" date="2018-12" db="EMBL/GenBank/DDBJ databases">
        <authorList>
            <person name="Sun L."/>
            <person name="Chen Z."/>
        </authorList>
    </citation>
    <scope>NUCLEOTIDE SEQUENCE [LARGE SCALE GENOMIC DNA]</scope>
    <source>
        <strain evidence="4 5">LMG 29736</strain>
    </source>
</reference>
<evidence type="ECO:0000256" key="1">
    <source>
        <dbReference type="ARBA" id="ARBA00008324"/>
    </source>
</evidence>
<proteinExistence type="inferred from homology"/>
<dbReference type="AlphaFoldDB" id="A0A429X8U1"/>
<dbReference type="CDD" id="cd03443">
    <property type="entry name" value="PaaI_thioesterase"/>
    <property type="match status" value="1"/>
</dbReference>
<dbReference type="InterPro" id="IPR039298">
    <property type="entry name" value="ACOT13"/>
</dbReference>
<dbReference type="RefSeq" id="WP_120118135.1">
    <property type="nucleotide sequence ID" value="NZ_QYTW02000007.1"/>
</dbReference>
<sequence length="155" mass="16938">MAKIYTMSDLQRVVMEAETPPPCDLTMQIKVNRAENGISQGGWKVDSKYINGSDVVMGGFLSAAADIMMAYAISSLLTDENGFASIDLDTTFHRPAVEGVIEIKAEVERLGRTIAYVTAELVQNDKKVASCVSSVLIHQKSILLPKEDAENEKSR</sequence>
<dbReference type="NCBIfam" id="TIGR00369">
    <property type="entry name" value="unchar_dom_1"/>
    <property type="match status" value="1"/>
</dbReference>
<gene>
    <name evidence="4" type="ORF">D5F11_009105</name>
</gene>
<comment type="similarity">
    <text evidence="1">Belongs to the thioesterase PaaI family.</text>
</comment>
<dbReference type="EMBL" id="QYTW02000007">
    <property type="protein sequence ID" value="RST59865.1"/>
    <property type="molecule type" value="Genomic_DNA"/>
</dbReference>
<evidence type="ECO:0000313" key="5">
    <source>
        <dbReference type="Proteomes" id="UP000287296"/>
    </source>
</evidence>
<evidence type="ECO:0000313" key="4">
    <source>
        <dbReference type="EMBL" id="RST59865.1"/>
    </source>
</evidence>
<dbReference type="GO" id="GO:0047617">
    <property type="term" value="F:fatty acyl-CoA hydrolase activity"/>
    <property type="evidence" value="ECO:0007669"/>
    <property type="project" value="InterPro"/>
</dbReference>
<accession>A0A429X8U1</accession>
<comment type="caution">
    <text evidence="4">The sequence shown here is derived from an EMBL/GenBank/DDBJ whole genome shotgun (WGS) entry which is preliminary data.</text>
</comment>
<dbReference type="InterPro" id="IPR003736">
    <property type="entry name" value="PAAI_dom"/>
</dbReference>
<evidence type="ECO:0000256" key="2">
    <source>
        <dbReference type="ARBA" id="ARBA00022801"/>
    </source>
</evidence>